<proteinExistence type="predicted"/>
<organism evidence="2 3">
    <name type="scientific">Linnemannia exigua</name>
    <dbReference type="NCBI Taxonomy" id="604196"/>
    <lineage>
        <taxon>Eukaryota</taxon>
        <taxon>Fungi</taxon>
        <taxon>Fungi incertae sedis</taxon>
        <taxon>Mucoromycota</taxon>
        <taxon>Mortierellomycotina</taxon>
        <taxon>Mortierellomycetes</taxon>
        <taxon>Mortierellales</taxon>
        <taxon>Mortierellaceae</taxon>
        <taxon>Linnemannia</taxon>
    </lineage>
</organism>
<dbReference type="AlphaFoldDB" id="A0AAD4H1U4"/>
<gene>
    <name evidence="2" type="ORF">BGZ95_004943</name>
</gene>
<reference evidence="2" key="1">
    <citation type="journal article" date="2020" name="Fungal Divers.">
        <title>Resolving the Mortierellaceae phylogeny through synthesis of multi-gene phylogenetics and phylogenomics.</title>
        <authorList>
            <person name="Vandepol N."/>
            <person name="Liber J."/>
            <person name="Desiro A."/>
            <person name="Na H."/>
            <person name="Kennedy M."/>
            <person name="Barry K."/>
            <person name="Grigoriev I.V."/>
            <person name="Miller A.N."/>
            <person name="O'Donnell K."/>
            <person name="Stajich J.E."/>
            <person name="Bonito G."/>
        </authorList>
    </citation>
    <scope>NUCLEOTIDE SEQUENCE</scope>
    <source>
        <strain evidence="2">NRRL 28262</strain>
    </source>
</reference>
<comment type="caution">
    <text evidence="2">The sequence shown here is derived from an EMBL/GenBank/DDBJ whole genome shotgun (WGS) entry which is preliminary data.</text>
</comment>
<dbReference type="EMBL" id="JAAAIL010002296">
    <property type="protein sequence ID" value="KAG0258483.1"/>
    <property type="molecule type" value="Genomic_DNA"/>
</dbReference>
<dbReference type="Proteomes" id="UP001194580">
    <property type="component" value="Unassembled WGS sequence"/>
</dbReference>
<feature type="region of interest" description="Disordered" evidence="1">
    <location>
        <begin position="1"/>
        <end position="23"/>
    </location>
</feature>
<accession>A0AAD4H1U4</accession>
<evidence type="ECO:0000313" key="2">
    <source>
        <dbReference type="EMBL" id="KAG0258483.1"/>
    </source>
</evidence>
<evidence type="ECO:0000313" key="3">
    <source>
        <dbReference type="Proteomes" id="UP001194580"/>
    </source>
</evidence>
<keyword evidence="3" id="KW-1185">Reference proteome</keyword>
<name>A0AAD4H1U4_9FUNG</name>
<evidence type="ECO:0000256" key="1">
    <source>
        <dbReference type="SAM" id="MobiDB-lite"/>
    </source>
</evidence>
<feature type="non-terminal residue" evidence="2">
    <location>
        <position position="403"/>
    </location>
</feature>
<protein>
    <submittedName>
        <fullName evidence="2">Uncharacterized protein</fullName>
    </submittedName>
</protein>
<sequence length="403" mass="44022">MNSQQRHPDLGALNDSAPATGGVSNTFTQSSSGLFVEPSRTVDFSADSPSSSSALAFLDRTFAHITSHSHLGDRDGVQSLSLLTAGHVDCLRDSITSDRWTATKHAKTYKAFVQKDIDLHLPHLLDAAFVSTILMAQQAIEGAINTSGFYRLPNSSTLLETATLSIITDLDRIQPEVDKVFQCGAIPDYAVHILFDIPFFGSYIQHGTVIQVSGLISVAYHRAPWTESTQWSRHSDLHVKEGSWFMAAEPMNKYHFQEHPVNPIPEMHSTRHSVDSVARVDAVQEPIAEPSFGPIGWDTAVQHNTQALEVALTSISGDPLRTTETPTLFNSITSTATSGFGINNANSNTFTISNSAHHLTAATPEYCDDSWDSPLDSWSYVDQSLSQYTPRHQRGESSSSGFS</sequence>